<dbReference type="Proteomes" id="UP001050975">
    <property type="component" value="Unassembled WGS sequence"/>
</dbReference>
<proteinExistence type="predicted"/>
<feature type="region of interest" description="Disordered" evidence="1">
    <location>
        <begin position="185"/>
        <end position="209"/>
    </location>
</feature>
<name>A0AAV3X6Y6_9CYAN</name>
<dbReference type="EMBL" id="BLAY01000007">
    <property type="protein sequence ID" value="GET35977.1"/>
    <property type="molecule type" value="Genomic_DNA"/>
</dbReference>
<dbReference type="SUPFAM" id="SSF52266">
    <property type="entry name" value="SGNH hydrolase"/>
    <property type="match status" value="1"/>
</dbReference>
<evidence type="ECO:0000256" key="1">
    <source>
        <dbReference type="SAM" id="MobiDB-lite"/>
    </source>
</evidence>
<evidence type="ECO:0008006" key="4">
    <source>
        <dbReference type="Google" id="ProtNLM"/>
    </source>
</evidence>
<dbReference type="AlphaFoldDB" id="A0AAV3X6Y6"/>
<feature type="compositionally biased region" description="Polar residues" evidence="1">
    <location>
        <begin position="804"/>
        <end position="814"/>
    </location>
</feature>
<feature type="region of interest" description="Disordered" evidence="1">
    <location>
        <begin position="792"/>
        <end position="814"/>
    </location>
</feature>
<gene>
    <name evidence="2" type="ORF">MiSe_07250</name>
</gene>
<feature type="compositionally biased region" description="Polar residues" evidence="1">
    <location>
        <begin position="598"/>
        <end position="613"/>
    </location>
</feature>
<feature type="region of interest" description="Disordered" evidence="1">
    <location>
        <begin position="598"/>
        <end position="619"/>
    </location>
</feature>
<reference evidence="2" key="1">
    <citation type="submission" date="2019-10" db="EMBL/GenBank/DDBJ databases">
        <title>Draft genome sequece of Microseira wollei NIES-4236.</title>
        <authorList>
            <person name="Yamaguchi H."/>
            <person name="Suzuki S."/>
            <person name="Kawachi M."/>
        </authorList>
    </citation>
    <scope>NUCLEOTIDE SEQUENCE</scope>
    <source>
        <strain evidence="2">NIES-4236</strain>
    </source>
</reference>
<organism evidence="2 3">
    <name type="scientific">Microseira wollei NIES-4236</name>
    <dbReference type="NCBI Taxonomy" id="2530354"/>
    <lineage>
        <taxon>Bacteria</taxon>
        <taxon>Bacillati</taxon>
        <taxon>Cyanobacteriota</taxon>
        <taxon>Cyanophyceae</taxon>
        <taxon>Oscillatoriophycideae</taxon>
        <taxon>Aerosakkonematales</taxon>
        <taxon>Aerosakkonemataceae</taxon>
        <taxon>Microseira</taxon>
    </lineage>
</organism>
<sequence length="1025" mass="111982">MLKVNERTIADNPSRLAQWAKRAIGLSGIQVKVRLRENKLHILCEGQSCPDRKIALQRLLLALKATQMDTLLPANQARIHQVFLYGRVLGQKRPDWTEQIDPHRLLPKGTGASLSQIQKPLAASPRSGLVKSTSQQSLSSSADLFLQEQARAGDTLAIARYLGSSLKSLGVKVKVVARPLPKKEESPFEGAFEDGDPIESPAQIGSSSSVVHPAKQRRLWVFCESAYSPDPSLLATPVIQQLRSLRLEGFRDGVILSQVTGESTPEWMLRVDLTPPEEMLSLWASWGDGESIVRLLSGALAEVGIAVTAVLKESTLHISCHHTTLPTHPNKQQCIKAIAPILESLAPRSIFAATIYGHEAFDAPPVWVDWLDLPAAKNPSLAMSALALAQAGDEGAIAFLLGQLLNPDLDTRLETGGIRIQVRFKDDLLHVMTDAPVCPTQQRVATLTAKFVRDLEITDLLGVKIYGRRAGQKQPLWNYSVDFVPRKQPAAGGAVEFPKTDAYADGLLTQEGEEKEAGWQTDVKNGWQQLTEGIANHLVGSQLFVGSEEGQNLASVPSQIGYEGSKVAVVWGTVGLMLTAGVDLVIGQILQSPVNRASSSSLVGTNSPQTTNDALGGIELSPKALPSRRESRRNKDVFDTTGFTEPGNVSVSLDETGQNAKITTNKSYYPSFNNPQLDEKLAFYQQHVAKNGPPDVLIVGSSRALRGIEPGALEQALAAQGYGKIQVFNFGVNGATAQVVDLTIRQILTPEQLPKLIIWADGARAFNSGRTDGTYRAIAQSAGYRLLASGSLPRPGAVEDPPDKSNQPFAATSKASGASGNILAVNSKQIDSWLNQSLANLSATYPMRDRLQTLLQDSIAATLNHNSASQTVESPDGVNRIMGDWDGFYPVSIQFDPETYYEQHAKVTGEYDKDYQSFQLGGDQAIALESLVQFTQAREIPLVFINLPLTEEYLDTVRRKYEQEFTLNMLRLSLSREFTFRDWSTLWPSKNEYFSDPSHLNRYGAAAVAERLAQDPLIPWPKPKQ</sequence>
<evidence type="ECO:0000313" key="3">
    <source>
        <dbReference type="Proteomes" id="UP001050975"/>
    </source>
</evidence>
<protein>
    <recommendedName>
        <fullName evidence="4">DUF1574 domain-containing protein</fullName>
    </recommendedName>
</protein>
<accession>A0AAV3X6Y6</accession>
<dbReference type="RefSeq" id="WP_226574962.1">
    <property type="nucleotide sequence ID" value="NZ_BLAY01000007.1"/>
</dbReference>
<comment type="caution">
    <text evidence="2">The sequence shown here is derived from an EMBL/GenBank/DDBJ whole genome shotgun (WGS) entry which is preliminary data.</text>
</comment>
<evidence type="ECO:0000313" key="2">
    <source>
        <dbReference type="EMBL" id="GET35977.1"/>
    </source>
</evidence>
<keyword evidence="3" id="KW-1185">Reference proteome</keyword>